<dbReference type="Pfam" id="PF13602">
    <property type="entry name" value="ADH_zinc_N_2"/>
    <property type="match status" value="1"/>
</dbReference>
<evidence type="ECO:0000256" key="3">
    <source>
        <dbReference type="ARBA" id="ARBA00022490"/>
    </source>
</evidence>
<dbReference type="EMBL" id="CP015970">
    <property type="protein sequence ID" value="AOZ45422.1"/>
    <property type="molecule type" value="Genomic_DNA"/>
</dbReference>
<name>A0AAC8YH89_9ACTN</name>
<dbReference type="InterPro" id="IPR011032">
    <property type="entry name" value="GroES-like_sf"/>
</dbReference>
<dbReference type="InterPro" id="IPR020843">
    <property type="entry name" value="ER"/>
</dbReference>
<proteinExistence type="predicted"/>
<dbReference type="Proteomes" id="UP000075221">
    <property type="component" value="Chromosome"/>
</dbReference>
<evidence type="ECO:0000256" key="5">
    <source>
        <dbReference type="ARBA" id="ARBA00022884"/>
    </source>
</evidence>
<protein>
    <recommendedName>
        <fullName evidence="6">Enoyl reductase (ER) domain-containing protein</fullName>
    </recommendedName>
</protein>
<organism evidence="7 9">
    <name type="scientific">Acidipropionibacterium acidipropionici</name>
    <dbReference type="NCBI Taxonomy" id="1748"/>
    <lineage>
        <taxon>Bacteria</taxon>
        <taxon>Bacillati</taxon>
        <taxon>Actinomycetota</taxon>
        <taxon>Actinomycetes</taxon>
        <taxon>Propionibacteriales</taxon>
        <taxon>Propionibacteriaceae</taxon>
        <taxon>Acidipropionibacterium</taxon>
    </lineage>
</organism>
<reference evidence="7 9" key="2">
    <citation type="submission" date="2016-02" db="EMBL/GenBank/DDBJ databases">
        <title>Complete Genome Sequence of Propionibacterium acidipropionici ATCC 55737.</title>
        <authorList>
            <person name="Luna Flores C.H."/>
            <person name="Nielsen L.K."/>
            <person name="Marcellin E."/>
        </authorList>
    </citation>
    <scope>NUCLEOTIDE SEQUENCE [LARGE SCALE GENOMIC DNA]</scope>
    <source>
        <strain evidence="7 9">ATCC 55737</strain>
    </source>
</reference>
<accession>A0AAC8YH89</accession>
<dbReference type="SMART" id="SM00829">
    <property type="entry name" value="PKS_ER"/>
    <property type="match status" value="1"/>
</dbReference>
<dbReference type="EMBL" id="CP014352">
    <property type="protein sequence ID" value="AMS06636.1"/>
    <property type="molecule type" value="Genomic_DNA"/>
</dbReference>
<dbReference type="InterPro" id="IPR002364">
    <property type="entry name" value="Quin_OxRdtase/zeta-crystal_CS"/>
</dbReference>
<gene>
    <name evidence="8" type="ORF">A8L58_00435</name>
    <name evidence="7" type="ORF">AXH35_15500</name>
</gene>
<dbReference type="GO" id="GO:0016491">
    <property type="term" value="F:oxidoreductase activity"/>
    <property type="evidence" value="ECO:0007669"/>
    <property type="project" value="InterPro"/>
</dbReference>
<evidence type="ECO:0000256" key="2">
    <source>
        <dbReference type="ARBA" id="ARBA00011881"/>
    </source>
</evidence>
<feature type="domain" description="Enoyl reductase (ER)" evidence="6">
    <location>
        <begin position="10"/>
        <end position="323"/>
    </location>
</feature>
<reference evidence="8 10" key="1">
    <citation type="journal article" date="2016" name="Plant Dis.">
        <title>Improved production of propionic acid using genome shuffling.</title>
        <authorList>
            <person name="Luna-Flores C.H."/>
            <person name="Palfreyman R.W."/>
            <person name="Kromer J.O."/>
            <person name="Nielsen L.K."/>
            <person name="Marcellin E."/>
        </authorList>
    </citation>
    <scope>NUCLEOTIDE SEQUENCE [LARGE SCALE GENOMIC DNA]</scope>
    <source>
        <strain evidence="8 10">F3E8</strain>
    </source>
</reference>
<evidence type="ECO:0000313" key="10">
    <source>
        <dbReference type="Proteomes" id="UP000178666"/>
    </source>
</evidence>
<comment type="subcellular location">
    <subcellularLocation>
        <location evidence="1">Cytoplasm</location>
    </subcellularLocation>
</comment>
<dbReference type="Gene3D" id="3.90.180.10">
    <property type="entry name" value="Medium-chain alcohol dehydrogenases, catalytic domain"/>
    <property type="match status" value="1"/>
</dbReference>
<dbReference type="PANTHER" id="PTHR44154:SF1">
    <property type="entry name" value="QUINONE OXIDOREDUCTASE"/>
    <property type="match status" value="1"/>
</dbReference>
<keyword evidence="4" id="KW-0521">NADP</keyword>
<dbReference type="RefSeq" id="WP_062820437.1">
    <property type="nucleotide sequence ID" value="NZ_CP014352.1"/>
</dbReference>
<dbReference type="GO" id="GO:0005737">
    <property type="term" value="C:cytoplasm"/>
    <property type="evidence" value="ECO:0007669"/>
    <property type="project" value="UniProtKB-SubCell"/>
</dbReference>
<dbReference type="Pfam" id="PF08240">
    <property type="entry name" value="ADH_N"/>
    <property type="match status" value="1"/>
</dbReference>
<dbReference type="PROSITE" id="PS01162">
    <property type="entry name" value="QOR_ZETA_CRYSTAL"/>
    <property type="match status" value="1"/>
</dbReference>
<dbReference type="InterPro" id="IPR051603">
    <property type="entry name" value="Zinc-ADH_QOR/CCCR"/>
</dbReference>
<comment type="subunit">
    <text evidence="2">Homotetramer.</text>
</comment>
<dbReference type="InterPro" id="IPR013154">
    <property type="entry name" value="ADH-like_N"/>
</dbReference>
<dbReference type="Gene3D" id="3.40.50.720">
    <property type="entry name" value="NAD(P)-binding Rossmann-like Domain"/>
    <property type="match status" value="1"/>
</dbReference>
<evidence type="ECO:0000313" key="9">
    <source>
        <dbReference type="Proteomes" id="UP000075221"/>
    </source>
</evidence>
<dbReference type="AlphaFoldDB" id="A0AAC8YH89"/>
<evidence type="ECO:0000313" key="7">
    <source>
        <dbReference type="EMBL" id="AMS06636.1"/>
    </source>
</evidence>
<dbReference type="InterPro" id="IPR036291">
    <property type="entry name" value="NAD(P)-bd_dom_sf"/>
</dbReference>
<dbReference type="SUPFAM" id="SSF50129">
    <property type="entry name" value="GroES-like"/>
    <property type="match status" value="1"/>
</dbReference>
<evidence type="ECO:0000256" key="4">
    <source>
        <dbReference type="ARBA" id="ARBA00022857"/>
    </source>
</evidence>
<keyword evidence="5" id="KW-0694">RNA-binding</keyword>
<evidence type="ECO:0000313" key="8">
    <source>
        <dbReference type="EMBL" id="AOZ45422.1"/>
    </source>
</evidence>
<dbReference type="GO" id="GO:0008270">
    <property type="term" value="F:zinc ion binding"/>
    <property type="evidence" value="ECO:0007669"/>
    <property type="project" value="InterPro"/>
</dbReference>
<keyword evidence="10" id="KW-1185">Reference proteome</keyword>
<keyword evidence="3" id="KW-0963">Cytoplasm</keyword>
<evidence type="ECO:0000259" key="6">
    <source>
        <dbReference type="SMART" id="SM00829"/>
    </source>
</evidence>
<evidence type="ECO:0000256" key="1">
    <source>
        <dbReference type="ARBA" id="ARBA00004496"/>
    </source>
</evidence>
<dbReference type="PANTHER" id="PTHR44154">
    <property type="entry name" value="QUINONE OXIDOREDUCTASE"/>
    <property type="match status" value="1"/>
</dbReference>
<dbReference type="GO" id="GO:0003723">
    <property type="term" value="F:RNA binding"/>
    <property type="evidence" value="ECO:0007669"/>
    <property type="project" value="UniProtKB-KW"/>
</dbReference>
<dbReference type="Proteomes" id="UP000178666">
    <property type="component" value="Chromosome"/>
</dbReference>
<dbReference type="SUPFAM" id="SSF51735">
    <property type="entry name" value="NAD(P)-binding Rossmann-fold domains"/>
    <property type="match status" value="1"/>
</dbReference>
<sequence length="327" mass="33560">MRALLLPAAGQFDALQVGEAPRPQPGPGQVLIAVHAAGLNPVEYKVAGGDGIPTWGWPHILGQDCAGVIAELGEGVSGFAVGDRVACHGDLAREGSFAEYVVDDADVITRIPDGVDDVAAAALPCAGMTAYQAIVHRLHVEAGQTVLVTAGAGGVGGYAIQLARIAGARVLATASAENADRLRTLGAEPIDYRSTDVADEVRRLTDGRGVDGILDVLGTDSATTNLGLLVHGGGIVTIDGRPDITTIPELTTAPSVHEVALGAAYQWGDAAARRRLSTDLAALLELVAAGRLDPMVTRTVGLDEIPAALHDLEGRHVTGKIVARVTA</sequence>